<protein>
    <recommendedName>
        <fullName evidence="2">DUF4227 family protein</fullName>
    </recommendedName>
</protein>
<proteinExistence type="predicted"/>
<dbReference type="EMBL" id="CP011075">
    <property type="protein sequence ID" value="AKF95353.1"/>
    <property type="molecule type" value="Genomic_DNA"/>
</dbReference>
<organism evidence="1">
    <name type="scientific">Brevibacillus laterosporus</name>
    <name type="common">Bacillus laterosporus</name>
    <dbReference type="NCBI Taxonomy" id="1465"/>
    <lineage>
        <taxon>Bacteria</taxon>
        <taxon>Bacillati</taxon>
        <taxon>Bacillota</taxon>
        <taxon>Bacilli</taxon>
        <taxon>Bacillales</taxon>
        <taxon>Paenibacillaceae</taxon>
        <taxon>Brevibacillus</taxon>
    </lineage>
</organism>
<name>A0A0F7EIA3_BRELA</name>
<keyword evidence="1" id="KW-0614">Plasmid</keyword>
<reference evidence="1" key="1">
    <citation type="submission" date="2015-03" db="EMBL/GenBank/DDBJ databases">
        <title>MIGS Cultured Bacterial/Archaeal sample from Brevibacillus laterosporus.</title>
        <authorList>
            <person name="Zeng D."/>
            <person name="Zhu L."/>
            <person name="Dong G."/>
            <person name="Ye W."/>
            <person name="Ren D."/>
            <person name="Wu L."/>
            <person name="Xu J."/>
            <person name="Li G."/>
            <person name="Guo L."/>
        </authorList>
    </citation>
    <scope>NUCLEOTIDE SEQUENCE</scope>
    <source>
        <strain evidence="1">B9</strain>
        <plasmid evidence="1">unnamed1</plasmid>
    </source>
</reference>
<evidence type="ECO:0000313" key="1">
    <source>
        <dbReference type="EMBL" id="AKF95353.1"/>
    </source>
</evidence>
<evidence type="ECO:0008006" key="2">
    <source>
        <dbReference type="Google" id="ProtNLM"/>
    </source>
</evidence>
<dbReference type="Pfam" id="PF14004">
    <property type="entry name" value="DUF4227"/>
    <property type="match status" value="1"/>
</dbReference>
<geneLocation type="plasmid" evidence="1">
    <name>unnamed1</name>
</geneLocation>
<sequence>MSFPFRRFMELIRFFLLFVTCSLFSYGVVSYLSHHLMPANPYREPSGNAVKVVKWLDNKPVSELDWYLERLQLFFLEGE</sequence>
<dbReference type="InterPro" id="IPR025321">
    <property type="entry name" value="DUF4227"/>
</dbReference>
<accession>A0A0F7EIA3</accession>
<gene>
    <name evidence="1" type="ORF">EX87_17130</name>
</gene>
<dbReference type="RefSeq" id="WP_031414381.1">
    <property type="nucleotide sequence ID" value="NZ_CP011075.1"/>
</dbReference>
<dbReference type="AlphaFoldDB" id="A0A0F7EIA3"/>